<evidence type="ECO:0000313" key="9">
    <source>
        <dbReference type="EMBL" id="MFB9052739.1"/>
    </source>
</evidence>
<comment type="subcellular location">
    <subcellularLocation>
        <location evidence="1">Cell outer membrane</location>
    </subcellularLocation>
</comment>
<feature type="domain" description="RagB/SusD" evidence="7">
    <location>
        <begin position="367"/>
        <end position="508"/>
    </location>
</feature>
<keyword evidence="3" id="KW-0732">Signal</keyword>
<protein>
    <submittedName>
        <fullName evidence="9">RagB/SusD family nutrient uptake outer membrane protein</fullName>
    </submittedName>
</protein>
<sequence length="518" mass="59835">MKNNIKLISFLLIGLLILSGCDKFLEEDLRDKIPAEEFYNNDAEAILAVNGLYRILYRGSLYKTRGLDNYLENGADEVGPSRNVNGEIFNYLIAEGVADGNDTWGSLYELVRNSCVNIASIEGNEKLSEKVRDQALGEALFMRSLAYWHLTNLWGDVPYFRELLTLEELGTLERTDKVLIRTEMKEDLERAFDLLPTSYSGSDLGRATKWAAATLKAKFHLFDKEWVFAEEECLKVINDSPHRLLDNYADVFDQSDPANQYNDELIFVVDFTKDPIFNDAKTARTDDYNPRIRDEPKNRNERPGGAGTPQLWEVLTDTLATYNEEMNGYGWAIPLPELADQNNWEEGDLRYEATIVKEYLGFELSFPYFRKNWNLNKDNSPRENHPENYYVFRLADVYLMAAEAQNEINGPANAYEYVNKVRERAFEIDKPWSGMSQQEFREAMYDERKYELSAEGKRRLDLIRWGILLDVVRETKQRAWNNPAANIQSQHVLLPIPLDEILLNPNLLNSDPSNNGYR</sequence>
<dbReference type="Pfam" id="PF14322">
    <property type="entry name" value="SusD-like_3"/>
    <property type="match status" value="1"/>
</dbReference>
<organism evidence="9 10">
    <name type="scientific">Formosa undariae</name>
    <dbReference type="NCBI Taxonomy" id="1325436"/>
    <lineage>
        <taxon>Bacteria</taxon>
        <taxon>Pseudomonadati</taxon>
        <taxon>Bacteroidota</taxon>
        <taxon>Flavobacteriia</taxon>
        <taxon>Flavobacteriales</taxon>
        <taxon>Flavobacteriaceae</taxon>
        <taxon>Formosa</taxon>
    </lineage>
</organism>
<evidence type="ECO:0000256" key="1">
    <source>
        <dbReference type="ARBA" id="ARBA00004442"/>
    </source>
</evidence>
<gene>
    <name evidence="9" type="ORF">ACFFVB_06555</name>
</gene>
<dbReference type="InterPro" id="IPR033985">
    <property type="entry name" value="SusD-like_N"/>
</dbReference>
<keyword evidence="4" id="KW-0472">Membrane</keyword>
<dbReference type="InterPro" id="IPR012944">
    <property type="entry name" value="SusD_RagB_dom"/>
</dbReference>
<feature type="domain" description="SusD-like N-terminal" evidence="8">
    <location>
        <begin position="99"/>
        <end position="221"/>
    </location>
</feature>
<dbReference type="SUPFAM" id="SSF48452">
    <property type="entry name" value="TPR-like"/>
    <property type="match status" value="1"/>
</dbReference>
<evidence type="ECO:0000313" key="10">
    <source>
        <dbReference type="Proteomes" id="UP001589605"/>
    </source>
</evidence>
<reference evidence="9 10" key="1">
    <citation type="submission" date="2024-09" db="EMBL/GenBank/DDBJ databases">
        <authorList>
            <person name="Sun Q."/>
            <person name="Mori K."/>
        </authorList>
    </citation>
    <scope>NUCLEOTIDE SEQUENCE [LARGE SCALE GENOMIC DNA]</scope>
    <source>
        <strain evidence="9 10">CECT 8286</strain>
    </source>
</reference>
<dbReference type="EMBL" id="JBHMEZ010000003">
    <property type="protein sequence ID" value="MFB9052739.1"/>
    <property type="molecule type" value="Genomic_DNA"/>
</dbReference>
<evidence type="ECO:0000259" key="8">
    <source>
        <dbReference type="Pfam" id="PF14322"/>
    </source>
</evidence>
<evidence type="ECO:0000256" key="4">
    <source>
        <dbReference type="ARBA" id="ARBA00023136"/>
    </source>
</evidence>
<evidence type="ECO:0000259" key="7">
    <source>
        <dbReference type="Pfam" id="PF07980"/>
    </source>
</evidence>
<dbReference type="PROSITE" id="PS51257">
    <property type="entry name" value="PROKAR_LIPOPROTEIN"/>
    <property type="match status" value="1"/>
</dbReference>
<name>A0ABV5EZZ9_9FLAO</name>
<evidence type="ECO:0000256" key="3">
    <source>
        <dbReference type="ARBA" id="ARBA00022729"/>
    </source>
</evidence>
<feature type="region of interest" description="Disordered" evidence="6">
    <location>
        <begin position="284"/>
        <end position="308"/>
    </location>
</feature>
<evidence type="ECO:0000256" key="6">
    <source>
        <dbReference type="SAM" id="MobiDB-lite"/>
    </source>
</evidence>
<dbReference type="InterPro" id="IPR011990">
    <property type="entry name" value="TPR-like_helical_dom_sf"/>
</dbReference>
<keyword evidence="10" id="KW-1185">Reference proteome</keyword>
<dbReference type="RefSeq" id="WP_382381919.1">
    <property type="nucleotide sequence ID" value="NZ_JBHMEZ010000003.1"/>
</dbReference>
<evidence type="ECO:0000256" key="5">
    <source>
        <dbReference type="ARBA" id="ARBA00023237"/>
    </source>
</evidence>
<keyword evidence="5" id="KW-0998">Cell outer membrane</keyword>
<dbReference type="Pfam" id="PF07980">
    <property type="entry name" value="SusD_RagB"/>
    <property type="match status" value="1"/>
</dbReference>
<dbReference type="Gene3D" id="1.25.40.390">
    <property type="match status" value="1"/>
</dbReference>
<comment type="similarity">
    <text evidence="2">Belongs to the SusD family.</text>
</comment>
<proteinExistence type="inferred from homology"/>
<dbReference type="Proteomes" id="UP001589605">
    <property type="component" value="Unassembled WGS sequence"/>
</dbReference>
<comment type="caution">
    <text evidence="9">The sequence shown here is derived from an EMBL/GenBank/DDBJ whole genome shotgun (WGS) entry which is preliminary data.</text>
</comment>
<feature type="compositionally biased region" description="Basic and acidic residues" evidence="6">
    <location>
        <begin position="284"/>
        <end position="302"/>
    </location>
</feature>
<accession>A0ABV5EZZ9</accession>
<evidence type="ECO:0000256" key="2">
    <source>
        <dbReference type="ARBA" id="ARBA00006275"/>
    </source>
</evidence>